<feature type="transmembrane region" description="Helical" evidence="10">
    <location>
        <begin position="366"/>
        <end position="391"/>
    </location>
</feature>
<dbReference type="InterPro" id="IPR004680">
    <property type="entry name" value="Cit_transptr-like_dom"/>
</dbReference>
<feature type="transmembrane region" description="Helical" evidence="10">
    <location>
        <begin position="17"/>
        <end position="35"/>
    </location>
</feature>
<evidence type="ECO:0000259" key="11">
    <source>
        <dbReference type="Pfam" id="PF03600"/>
    </source>
</evidence>
<name>A0ABN0UN82_9ACTN</name>
<dbReference type="PRINTS" id="PR00758">
    <property type="entry name" value="ARSENICPUMP"/>
</dbReference>
<feature type="transmembrane region" description="Helical" evidence="10">
    <location>
        <begin position="211"/>
        <end position="228"/>
    </location>
</feature>
<evidence type="ECO:0000313" key="13">
    <source>
        <dbReference type="Proteomes" id="UP001500967"/>
    </source>
</evidence>
<gene>
    <name evidence="12" type="ORF">GCM10009539_46750</name>
</gene>
<evidence type="ECO:0000256" key="9">
    <source>
        <dbReference type="ARBA" id="ARBA00023136"/>
    </source>
</evidence>
<feature type="transmembrane region" description="Helical" evidence="10">
    <location>
        <begin position="166"/>
        <end position="190"/>
    </location>
</feature>
<dbReference type="InterPro" id="IPR000802">
    <property type="entry name" value="Arsenical_pump_ArsB"/>
</dbReference>
<evidence type="ECO:0000313" key="12">
    <source>
        <dbReference type="EMBL" id="GAA0256190.1"/>
    </source>
</evidence>
<sequence length="392" mass="41489">MVSDSSVRRRWLEPLDWVGIGLFALGLIGLATGLVPLRDAEGTMHRVVPLLLFLGTVIVLAELTARAQVFDVVATWLARLGRGRYPVLFALCVAFATLVTAILNLDTTAVLLTPVMLALATRLDVTPLPFAMTTVWLANTASLLLPVSNLTNLLAADRVGLSPVGFALRMALPELASVLATAACLWLLYWRRRSGTRYLVPETHRPPDGRLTAVAAAACVLFVVLVLVGVPLEAAAPVCMVVVVVAFAVRDRAALRWSLVPWRLLVLVTGLFLVMDAIGRLGLSDLLRTVLGDDPGLGRVAAVGAVLANVVNNLPAYVAVEAAVHPDALLGLLVGVNVGPIVAPWASVATLLWYERCRSAGVPISWWRFAATGLVTAAVALSAAVGALALVH</sequence>
<evidence type="ECO:0000256" key="6">
    <source>
        <dbReference type="ARBA" id="ARBA00022692"/>
    </source>
</evidence>
<evidence type="ECO:0000256" key="8">
    <source>
        <dbReference type="ARBA" id="ARBA00022989"/>
    </source>
</evidence>
<reference evidence="12 13" key="1">
    <citation type="journal article" date="2019" name="Int. J. Syst. Evol. Microbiol.">
        <title>The Global Catalogue of Microorganisms (GCM) 10K type strain sequencing project: providing services to taxonomists for standard genome sequencing and annotation.</title>
        <authorList>
            <consortium name="The Broad Institute Genomics Platform"/>
            <consortium name="The Broad Institute Genome Sequencing Center for Infectious Disease"/>
            <person name="Wu L."/>
            <person name="Ma J."/>
        </authorList>
    </citation>
    <scope>NUCLEOTIDE SEQUENCE [LARGE SCALE GENOMIC DNA]</scope>
    <source>
        <strain evidence="12 13">JCM 10425</strain>
    </source>
</reference>
<keyword evidence="6 10" id="KW-0812">Transmembrane</keyword>
<feature type="transmembrane region" description="Helical" evidence="10">
    <location>
        <begin position="85"/>
        <end position="105"/>
    </location>
</feature>
<keyword evidence="5" id="KW-1003">Cell membrane</keyword>
<keyword evidence="4" id="KW-0813">Transport</keyword>
<feature type="transmembrane region" description="Helical" evidence="10">
    <location>
        <begin position="47"/>
        <end position="65"/>
    </location>
</feature>
<feature type="domain" description="Citrate transporter-like" evidence="11">
    <location>
        <begin position="17"/>
        <end position="346"/>
    </location>
</feature>
<dbReference type="Pfam" id="PF03600">
    <property type="entry name" value="CitMHS"/>
    <property type="match status" value="1"/>
</dbReference>
<comment type="similarity">
    <text evidence="3">Belongs to the CitM (TC 2.A.11) transporter family.</text>
</comment>
<accession>A0ABN0UN82</accession>
<feature type="transmembrane region" description="Helical" evidence="10">
    <location>
        <begin position="234"/>
        <end position="250"/>
    </location>
</feature>
<keyword evidence="13" id="KW-1185">Reference proteome</keyword>
<feature type="transmembrane region" description="Helical" evidence="10">
    <location>
        <begin position="328"/>
        <end position="354"/>
    </location>
</feature>
<evidence type="ECO:0000256" key="2">
    <source>
        <dbReference type="ARBA" id="ARBA00006433"/>
    </source>
</evidence>
<dbReference type="EMBL" id="BAAAGX010000018">
    <property type="protein sequence ID" value="GAA0256190.1"/>
    <property type="molecule type" value="Genomic_DNA"/>
</dbReference>
<organism evidence="12 13">
    <name type="scientific">Cryptosporangium japonicum</name>
    <dbReference type="NCBI Taxonomy" id="80872"/>
    <lineage>
        <taxon>Bacteria</taxon>
        <taxon>Bacillati</taxon>
        <taxon>Actinomycetota</taxon>
        <taxon>Actinomycetes</taxon>
        <taxon>Cryptosporangiales</taxon>
        <taxon>Cryptosporangiaceae</taxon>
        <taxon>Cryptosporangium</taxon>
    </lineage>
</organism>
<evidence type="ECO:0000256" key="10">
    <source>
        <dbReference type="SAM" id="Phobius"/>
    </source>
</evidence>
<proteinExistence type="inferred from homology"/>
<dbReference type="PANTHER" id="PTHR43302">
    <property type="entry name" value="TRANSPORTER ARSB-RELATED"/>
    <property type="match status" value="1"/>
</dbReference>
<evidence type="ECO:0000256" key="7">
    <source>
        <dbReference type="ARBA" id="ARBA00022849"/>
    </source>
</evidence>
<comment type="subcellular location">
    <subcellularLocation>
        <location evidence="1">Cell membrane</location>
        <topology evidence="1">Multi-pass membrane protein</topology>
    </subcellularLocation>
</comment>
<evidence type="ECO:0000256" key="1">
    <source>
        <dbReference type="ARBA" id="ARBA00004651"/>
    </source>
</evidence>
<keyword evidence="8 10" id="KW-1133">Transmembrane helix</keyword>
<feature type="transmembrane region" description="Helical" evidence="10">
    <location>
        <begin position="262"/>
        <end position="283"/>
    </location>
</feature>
<feature type="transmembrane region" description="Helical" evidence="10">
    <location>
        <begin position="125"/>
        <end position="146"/>
    </location>
</feature>
<evidence type="ECO:0000256" key="5">
    <source>
        <dbReference type="ARBA" id="ARBA00022475"/>
    </source>
</evidence>
<protein>
    <submittedName>
        <fullName evidence="12">ArsB/NhaD family transporter</fullName>
    </submittedName>
</protein>
<evidence type="ECO:0000256" key="3">
    <source>
        <dbReference type="ARBA" id="ARBA00009843"/>
    </source>
</evidence>
<comment type="caution">
    <text evidence="12">The sequence shown here is derived from an EMBL/GenBank/DDBJ whole genome shotgun (WGS) entry which is preliminary data.</text>
</comment>
<keyword evidence="9 10" id="KW-0472">Membrane</keyword>
<evidence type="ECO:0000256" key="4">
    <source>
        <dbReference type="ARBA" id="ARBA00022448"/>
    </source>
</evidence>
<dbReference type="RefSeq" id="WP_344651035.1">
    <property type="nucleotide sequence ID" value="NZ_BAAAGX010000018.1"/>
</dbReference>
<keyword evidence="7" id="KW-0059">Arsenical resistance</keyword>
<dbReference type="Proteomes" id="UP001500967">
    <property type="component" value="Unassembled WGS sequence"/>
</dbReference>
<comment type="similarity">
    <text evidence="2">Belongs to the ArsB family.</text>
</comment>
<dbReference type="PANTHER" id="PTHR43302:SF5">
    <property type="entry name" value="TRANSPORTER ARSB-RELATED"/>
    <property type="match status" value="1"/>
</dbReference>